<evidence type="ECO:0000313" key="2">
    <source>
        <dbReference type="Proteomes" id="UP000283458"/>
    </source>
</evidence>
<dbReference type="EMBL" id="QYUL01000002">
    <property type="protein sequence ID" value="RJF82118.1"/>
    <property type="molecule type" value="Genomic_DNA"/>
</dbReference>
<dbReference type="AlphaFoldDB" id="A0A418VY77"/>
<reference evidence="1 2" key="1">
    <citation type="submission" date="2018-09" db="EMBL/GenBank/DDBJ databases">
        <authorList>
            <person name="Zhu H."/>
        </authorList>
    </citation>
    <scope>NUCLEOTIDE SEQUENCE [LARGE SCALE GENOMIC DNA]</scope>
    <source>
        <strain evidence="1 2">K2W22B-5</strain>
    </source>
</reference>
<accession>A0A418VY77</accession>
<comment type="caution">
    <text evidence="1">The sequence shown here is derived from an EMBL/GenBank/DDBJ whole genome shotgun (WGS) entry which is preliminary data.</text>
</comment>
<evidence type="ECO:0008006" key="3">
    <source>
        <dbReference type="Google" id="ProtNLM"/>
    </source>
</evidence>
<protein>
    <recommendedName>
        <fullName evidence="3">PilZ domain-containing protein</fullName>
    </recommendedName>
</protein>
<evidence type="ECO:0000313" key="1">
    <source>
        <dbReference type="EMBL" id="RJF82118.1"/>
    </source>
</evidence>
<sequence length="292" mass="32898">MQIIGVVYPLRVITRGMFAMPVLDAGQRQKIEEALIRKAEDLARRMRREAETAPPDQIDALATAMTEMLKAKEFPSVRAAEFREMTKIIQRGAYQRSVDTLLIQAERCGHRGDDKGRNALLTSAKDHFSKALRFGADDEFRHGVERRVQATLMTSKDGVDDRTKDAAKRKLDQHDVGAKPPNGVEHRRAIRYMDPVLTVEAEGRRCTTVNWSTRGLLVDLPPEEFHHAIGGKLRLELRCAELPGIGGRQIAHVVRLDPDRRMVALTFPDISTVILELMHAMKDAGIKPEPER</sequence>
<keyword evidence="2" id="KW-1185">Reference proteome</keyword>
<proteinExistence type="predicted"/>
<organism evidence="1 2">
    <name type="scientific">Azospirillum cavernae</name>
    <dbReference type="NCBI Taxonomy" id="2320860"/>
    <lineage>
        <taxon>Bacteria</taxon>
        <taxon>Pseudomonadati</taxon>
        <taxon>Pseudomonadota</taxon>
        <taxon>Alphaproteobacteria</taxon>
        <taxon>Rhodospirillales</taxon>
        <taxon>Azospirillaceae</taxon>
        <taxon>Azospirillum</taxon>
    </lineage>
</organism>
<name>A0A418VY77_9PROT</name>
<dbReference type="Proteomes" id="UP000283458">
    <property type="component" value="Unassembled WGS sequence"/>
</dbReference>
<gene>
    <name evidence="1" type="ORF">D3877_18830</name>
</gene>